<dbReference type="Gene3D" id="2.10.25.10">
    <property type="entry name" value="Laminin"/>
    <property type="match status" value="20"/>
</dbReference>
<dbReference type="InterPro" id="IPR056863">
    <property type="entry name" value="LMN_ATRN_NET-like_EGF"/>
</dbReference>
<feature type="coiled-coil region" evidence="12">
    <location>
        <begin position="2013"/>
        <end position="2040"/>
    </location>
</feature>
<keyword evidence="18" id="KW-1185">Reference proteome</keyword>
<feature type="disulfide bond" evidence="11">
    <location>
        <begin position="1014"/>
        <end position="1026"/>
    </location>
</feature>
<comment type="caution">
    <text evidence="17">The sequence shown here is derived from an EMBL/GenBank/DDBJ whole genome shotgun (WGS) entry which is preliminary data.</text>
</comment>
<evidence type="ECO:0000256" key="5">
    <source>
        <dbReference type="ARBA" id="ARBA00022737"/>
    </source>
</evidence>
<evidence type="ECO:0008006" key="19">
    <source>
        <dbReference type="Google" id="ProtNLM"/>
    </source>
</evidence>
<dbReference type="CDD" id="cd02795">
    <property type="entry name" value="CBM6-CBM35-CBM36_like"/>
    <property type="match status" value="1"/>
</dbReference>
<dbReference type="PANTHER" id="PTHR10574">
    <property type="entry name" value="NETRIN/LAMININ-RELATED"/>
    <property type="match status" value="1"/>
</dbReference>
<feature type="disulfide bond" evidence="11">
    <location>
        <begin position="1577"/>
        <end position="1591"/>
    </location>
</feature>
<dbReference type="FunFam" id="2.10.25.10:FF:000051">
    <property type="entry name" value="Laminin subunit alpha 4"/>
    <property type="match status" value="1"/>
</dbReference>
<feature type="disulfide bond" evidence="11">
    <location>
        <begin position="1128"/>
        <end position="1137"/>
    </location>
</feature>
<feature type="disulfide bond" evidence="11">
    <location>
        <begin position="189"/>
        <end position="198"/>
    </location>
</feature>
<feature type="region of interest" description="Disordered" evidence="13">
    <location>
        <begin position="539"/>
        <end position="558"/>
    </location>
</feature>
<dbReference type="FunFam" id="2.10.25.10:FF:000106">
    <property type="entry name" value="Heparan sulfate proteoglycan 2"/>
    <property type="match status" value="1"/>
</dbReference>
<accession>A0A4U8UUI9</accession>
<dbReference type="SUPFAM" id="SSF57196">
    <property type="entry name" value="EGF/Laminin"/>
    <property type="match status" value="18"/>
</dbReference>
<feature type="disulfide bond" evidence="11">
    <location>
        <begin position="235"/>
        <end position="244"/>
    </location>
</feature>
<evidence type="ECO:0000259" key="16">
    <source>
        <dbReference type="PROSITE" id="PS51115"/>
    </source>
</evidence>
<feature type="domain" description="Laminin IV type A" evidence="16">
    <location>
        <begin position="1215"/>
        <end position="1399"/>
    </location>
</feature>
<dbReference type="CDD" id="cd00110">
    <property type="entry name" value="LamG"/>
    <property type="match status" value="5"/>
</dbReference>
<feature type="disulfide bond" evidence="11">
    <location>
        <begin position="75"/>
        <end position="87"/>
    </location>
</feature>
<dbReference type="Gene3D" id="2.60.120.200">
    <property type="match status" value="5"/>
</dbReference>
<dbReference type="GO" id="GO:0034446">
    <property type="term" value="P:substrate adhesion-dependent cell spreading"/>
    <property type="evidence" value="ECO:0007669"/>
    <property type="project" value="TreeGrafter"/>
</dbReference>
<keyword evidence="10 11" id="KW-0424">Laminin EGF-like domain</keyword>
<dbReference type="FunFam" id="2.10.25.10:FF:000388">
    <property type="entry name" value="Laminin subunit alpha"/>
    <property type="match status" value="1"/>
</dbReference>
<feature type="disulfide bond" evidence="11">
    <location>
        <begin position="122"/>
        <end position="134"/>
    </location>
</feature>
<dbReference type="InterPro" id="IPR000034">
    <property type="entry name" value="Laminin_IV"/>
</dbReference>
<feature type="domain" description="Laminin EGF-like" evidence="15">
    <location>
        <begin position="168"/>
        <end position="213"/>
    </location>
</feature>
<dbReference type="SMART" id="SM00180">
    <property type="entry name" value="EGF_Lam"/>
    <property type="match status" value="19"/>
</dbReference>
<feature type="disulfide bond" evidence="11">
    <location>
        <begin position="1155"/>
        <end position="1172"/>
    </location>
</feature>
<feature type="domain" description="Laminin EGF-like" evidence="15">
    <location>
        <begin position="1014"/>
        <end position="1059"/>
    </location>
</feature>
<feature type="disulfide bond" evidence="11">
    <location>
        <begin position="1016"/>
        <end position="1033"/>
    </location>
</feature>
<feature type="disulfide bond" evidence="11">
    <location>
        <begin position="168"/>
        <end position="180"/>
    </location>
</feature>
<feature type="domain" description="Laminin EGF-like" evidence="15">
    <location>
        <begin position="1641"/>
        <end position="1687"/>
    </location>
</feature>
<keyword evidence="8 11" id="KW-1015">Disulfide bond</keyword>
<feature type="disulfide bond" evidence="11">
    <location>
        <begin position="143"/>
        <end position="152"/>
    </location>
</feature>
<feature type="domain" description="Laminin EGF-like" evidence="15">
    <location>
        <begin position="214"/>
        <end position="259"/>
    </location>
</feature>
<dbReference type="GO" id="GO:0040017">
    <property type="term" value="P:positive regulation of locomotion"/>
    <property type="evidence" value="ECO:0007669"/>
    <property type="project" value="UniProtKB-ARBA"/>
</dbReference>
<comment type="caution">
    <text evidence="11">Lacks conserved residue(s) required for the propagation of feature annotation.</text>
</comment>
<feature type="disulfide bond" evidence="11">
    <location>
        <begin position="1077"/>
        <end position="1086"/>
    </location>
</feature>
<dbReference type="InterPro" id="IPR010307">
    <property type="entry name" value="Laminin_dom_II"/>
</dbReference>
<dbReference type="Pfam" id="PF00053">
    <property type="entry name" value="EGF_laminin"/>
    <property type="match status" value="17"/>
</dbReference>
<evidence type="ECO:0000313" key="18">
    <source>
        <dbReference type="Proteomes" id="UP000298663"/>
    </source>
</evidence>
<keyword evidence="7 12" id="KW-0175">Coiled coil</keyword>
<dbReference type="FunFam" id="2.10.25.10:FF:000011">
    <property type="entry name" value="Cadherin EGF LAG seven-pass G-type receptor"/>
    <property type="match status" value="2"/>
</dbReference>
<dbReference type="Pfam" id="PF00052">
    <property type="entry name" value="Laminin_B"/>
    <property type="match status" value="1"/>
</dbReference>
<evidence type="ECO:0000256" key="1">
    <source>
        <dbReference type="ARBA" id="ARBA00004302"/>
    </source>
</evidence>
<protein>
    <recommendedName>
        <fullName evidence="19">Laminin-like protein epi-1</fullName>
    </recommendedName>
</protein>
<evidence type="ECO:0000256" key="12">
    <source>
        <dbReference type="SAM" id="Coils"/>
    </source>
</evidence>
<dbReference type="GO" id="GO:0007411">
    <property type="term" value="P:axon guidance"/>
    <property type="evidence" value="ECO:0007669"/>
    <property type="project" value="TreeGrafter"/>
</dbReference>
<dbReference type="Proteomes" id="UP000298663">
    <property type="component" value="Unassembled WGS sequence"/>
</dbReference>
<feature type="disulfide bond" evidence="11">
    <location>
        <begin position="1174"/>
        <end position="1183"/>
    </location>
</feature>
<name>A0A4U8UUI9_STECR</name>
<comment type="subcellular location">
    <subcellularLocation>
        <location evidence="1">Secreted</location>
        <location evidence="1">Extracellular space</location>
        <location evidence="1">Extracellular matrix</location>
        <location evidence="1">Basement membrane</location>
    </subcellularLocation>
</comment>
<dbReference type="Pfam" id="PF06009">
    <property type="entry name" value="Laminin_II"/>
    <property type="match status" value="1"/>
</dbReference>
<feature type="disulfide bond" evidence="11">
    <location>
        <begin position="216"/>
        <end position="233"/>
    </location>
</feature>
<dbReference type="FunFam" id="2.10.25.10:FF:000275">
    <property type="entry name" value="usherin"/>
    <property type="match status" value="1"/>
</dbReference>
<dbReference type="FunFam" id="2.10.25.10:FF:000074">
    <property type="entry name" value="Laminin subunit alpha"/>
    <property type="match status" value="1"/>
</dbReference>
<dbReference type="GO" id="GO:0009887">
    <property type="term" value="P:animal organ morphogenesis"/>
    <property type="evidence" value="ECO:0007669"/>
    <property type="project" value="TreeGrafter"/>
</dbReference>
<feature type="disulfide bond" evidence="11">
    <location>
        <begin position="124"/>
        <end position="141"/>
    </location>
</feature>
<feature type="disulfide bond" evidence="11">
    <location>
        <begin position="1035"/>
        <end position="1044"/>
    </location>
</feature>
<keyword evidence="6" id="KW-0084">Basement membrane</keyword>
<dbReference type="PANTHER" id="PTHR10574:SF406">
    <property type="entry name" value="LAMININ SUBUNIT ALPHA 5"/>
    <property type="match status" value="1"/>
</dbReference>
<feature type="domain" description="Laminin EGF-like" evidence="15">
    <location>
        <begin position="30"/>
        <end position="74"/>
    </location>
</feature>
<feature type="domain" description="Laminin EGF-like" evidence="15">
    <location>
        <begin position="1153"/>
        <end position="1203"/>
    </location>
</feature>
<dbReference type="InterPro" id="IPR000742">
    <property type="entry name" value="EGF"/>
</dbReference>
<dbReference type="SMART" id="SM00281">
    <property type="entry name" value="LamB"/>
    <property type="match status" value="1"/>
</dbReference>
<feature type="domain" description="Laminin EGF-like" evidence="15">
    <location>
        <begin position="1105"/>
        <end position="1152"/>
    </location>
</feature>
<feature type="disulfide bond" evidence="11">
    <location>
        <begin position="77"/>
        <end position="94"/>
    </location>
</feature>
<dbReference type="FunFam" id="2.10.25.10:FF:000407">
    <property type="entry name" value="Laminin subunit alpha-3"/>
    <property type="match status" value="1"/>
</dbReference>
<dbReference type="FunFam" id="2.10.25.10:FF:000209">
    <property type="entry name" value="Laminin subunit alpha 5"/>
    <property type="match status" value="1"/>
</dbReference>
<dbReference type="SUPFAM" id="SSF49899">
    <property type="entry name" value="Concanavalin A-like lectins/glucanases"/>
    <property type="match status" value="5"/>
</dbReference>
<proteinExistence type="predicted"/>
<dbReference type="FunFam" id="2.10.25.10:FF:000082">
    <property type="entry name" value="Laminin subunit alpha 1"/>
    <property type="match status" value="1"/>
</dbReference>
<evidence type="ECO:0000259" key="15">
    <source>
        <dbReference type="PROSITE" id="PS50027"/>
    </source>
</evidence>
<feature type="domain" description="Laminin EGF-like" evidence="15">
    <location>
        <begin position="360"/>
        <end position="412"/>
    </location>
</feature>
<evidence type="ECO:0000256" key="8">
    <source>
        <dbReference type="ARBA" id="ARBA00023157"/>
    </source>
</evidence>
<dbReference type="GO" id="GO:0043256">
    <property type="term" value="C:laminin complex"/>
    <property type="evidence" value="ECO:0007669"/>
    <property type="project" value="TreeGrafter"/>
</dbReference>
<evidence type="ECO:0000256" key="4">
    <source>
        <dbReference type="ARBA" id="ARBA00022729"/>
    </source>
</evidence>
<feature type="domain" description="Laminin EGF-like" evidence="15">
    <location>
        <begin position="122"/>
        <end position="167"/>
    </location>
</feature>
<evidence type="ECO:0000256" key="6">
    <source>
        <dbReference type="ARBA" id="ARBA00022869"/>
    </source>
</evidence>
<dbReference type="Pfam" id="PF24973">
    <property type="entry name" value="EGF_LMN_ATRN"/>
    <property type="match status" value="2"/>
</dbReference>
<keyword evidence="4" id="KW-0732">Signal</keyword>
<feature type="domain" description="Laminin EGF-like" evidence="15">
    <location>
        <begin position="260"/>
        <end position="309"/>
    </location>
</feature>
<feature type="disulfide bond" evidence="11">
    <location>
        <begin position="1153"/>
        <end position="1165"/>
    </location>
</feature>
<evidence type="ECO:0000256" key="3">
    <source>
        <dbReference type="ARBA" id="ARBA00022530"/>
    </source>
</evidence>
<feature type="domain" description="Laminin G" evidence="14">
    <location>
        <begin position="2299"/>
        <end position="2489"/>
    </location>
</feature>
<evidence type="ECO:0000256" key="11">
    <source>
        <dbReference type="PROSITE-ProRule" id="PRU00460"/>
    </source>
</evidence>
<feature type="region of interest" description="Disordered" evidence="13">
    <location>
        <begin position="2840"/>
        <end position="2897"/>
    </location>
</feature>
<dbReference type="SMART" id="SM00181">
    <property type="entry name" value="EGF"/>
    <property type="match status" value="8"/>
</dbReference>
<keyword evidence="5" id="KW-0677">Repeat</keyword>
<evidence type="ECO:0000313" key="17">
    <source>
        <dbReference type="EMBL" id="TMS36986.1"/>
    </source>
</evidence>
<dbReference type="InterPro" id="IPR050440">
    <property type="entry name" value="Laminin/Netrin_ECM"/>
</dbReference>
<feature type="domain" description="Laminin G" evidence="14">
    <location>
        <begin position="2504"/>
        <end position="2671"/>
    </location>
</feature>
<dbReference type="InterPro" id="IPR002049">
    <property type="entry name" value="LE_dom"/>
</dbReference>
<feature type="disulfide bond" evidence="11">
    <location>
        <begin position="383"/>
        <end position="392"/>
    </location>
</feature>
<feature type="disulfide bond" evidence="11">
    <location>
        <begin position="1661"/>
        <end position="1670"/>
    </location>
</feature>
<evidence type="ECO:0000256" key="9">
    <source>
        <dbReference type="ARBA" id="ARBA00023180"/>
    </source>
</evidence>
<keyword evidence="9" id="KW-0325">Glycoprotein</keyword>
<dbReference type="FunFam" id="2.10.25.10:FF:000135">
    <property type="entry name" value="Laminin subunit beta 4"/>
    <property type="match status" value="2"/>
</dbReference>
<keyword evidence="3" id="KW-0272">Extracellular matrix</keyword>
<feature type="domain" description="Laminin EGF-like" evidence="15">
    <location>
        <begin position="1541"/>
        <end position="1593"/>
    </location>
</feature>
<evidence type="ECO:0000256" key="13">
    <source>
        <dbReference type="SAM" id="MobiDB-lite"/>
    </source>
</evidence>
<feature type="disulfide bond" evidence="11">
    <location>
        <begin position="1690"/>
        <end position="1707"/>
    </location>
</feature>
<feature type="disulfide bond" evidence="11">
    <location>
        <begin position="280"/>
        <end position="289"/>
    </location>
</feature>
<organism evidence="17 18">
    <name type="scientific">Steinernema carpocapsae</name>
    <name type="common">Entomopathogenic nematode</name>
    <dbReference type="NCBI Taxonomy" id="34508"/>
    <lineage>
        <taxon>Eukaryota</taxon>
        <taxon>Metazoa</taxon>
        <taxon>Ecdysozoa</taxon>
        <taxon>Nematoda</taxon>
        <taxon>Chromadorea</taxon>
        <taxon>Rhabditida</taxon>
        <taxon>Tylenchina</taxon>
        <taxon>Panagrolaimomorpha</taxon>
        <taxon>Strongyloidoidea</taxon>
        <taxon>Steinernematidae</taxon>
        <taxon>Steinernema</taxon>
    </lineage>
</organism>
<feature type="disulfide bond" evidence="11">
    <location>
        <begin position="170"/>
        <end position="187"/>
    </location>
</feature>
<gene>
    <name evidence="17" type="ORF">L596_004022</name>
</gene>
<dbReference type="OrthoDB" id="10011303at2759"/>
<feature type="compositionally biased region" description="Low complexity" evidence="13">
    <location>
        <begin position="2841"/>
        <end position="2853"/>
    </location>
</feature>
<reference evidence="17 18" key="2">
    <citation type="journal article" date="2019" name="G3 (Bethesda)">
        <title>Hybrid Assembly of the Genome of the Entomopathogenic Nematode Steinernema carpocapsae Identifies the X-Chromosome.</title>
        <authorList>
            <person name="Serra L."/>
            <person name="Macchietto M."/>
            <person name="Macias-Munoz A."/>
            <person name="McGill C.J."/>
            <person name="Rodriguez I.M."/>
            <person name="Rodriguez B."/>
            <person name="Murad R."/>
            <person name="Mortazavi A."/>
        </authorList>
    </citation>
    <scope>NUCLEOTIDE SEQUENCE [LARGE SCALE GENOMIC DNA]</scope>
    <source>
        <strain evidence="17 18">ALL</strain>
    </source>
</reference>
<evidence type="ECO:0000259" key="14">
    <source>
        <dbReference type="PROSITE" id="PS50025"/>
    </source>
</evidence>
<dbReference type="CDD" id="cd00055">
    <property type="entry name" value="EGF_Lam"/>
    <property type="match status" value="19"/>
</dbReference>
<evidence type="ECO:0000256" key="7">
    <source>
        <dbReference type="ARBA" id="ARBA00023054"/>
    </source>
</evidence>
<feature type="disulfide bond" evidence="11">
    <location>
        <begin position="96"/>
        <end position="105"/>
    </location>
</feature>
<feature type="domain" description="Laminin EGF-like" evidence="15">
    <location>
        <begin position="75"/>
        <end position="121"/>
    </location>
</feature>
<evidence type="ECO:0000256" key="2">
    <source>
        <dbReference type="ARBA" id="ARBA00022525"/>
    </source>
</evidence>
<feature type="coiled-coil region" evidence="12">
    <location>
        <begin position="1955"/>
        <end position="1982"/>
    </location>
</feature>
<feature type="domain" description="Laminin G" evidence="14">
    <location>
        <begin position="3083"/>
        <end position="3262"/>
    </location>
</feature>
<dbReference type="SMART" id="SM00282">
    <property type="entry name" value="LamG"/>
    <property type="match status" value="5"/>
</dbReference>
<feature type="domain" description="Laminin G" evidence="14">
    <location>
        <begin position="2677"/>
        <end position="2836"/>
    </location>
</feature>
<feature type="disulfide bond" evidence="11">
    <location>
        <begin position="1565"/>
        <end position="1574"/>
    </location>
</feature>
<dbReference type="InterPro" id="IPR013320">
    <property type="entry name" value="ConA-like_dom_sf"/>
</dbReference>
<dbReference type="PROSITE" id="PS51115">
    <property type="entry name" value="LAMININ_IVA"/>
    <property type="match status" value="1"/>
</dbReference>
<feature type="domain" description="Laminin EGF-like" evidence="15">
    <location>
        <begin position="1688"/>
        <end position="1735"/>
    </location>
</feature>
<sequence length="3265" mass="359535">MSMRKPKPISTSQSILRRKRSENKLKISACSCDPSKHNGKCAEETGKCECLQQFVGENCDQCAPGFHDPPECKPCPCAVNGTVDDTCLPVEGQCPCKENYAGVNCDKCAPTFTNLYAGCESCECDSVGSVTNECNVETGECVCKQNFGGANCSVCADGYFQHPECEYCDCDPSGTEDGICDKSNGQCLCKQGFSGTRCDKCDIHHFGYPNCKPCECHDEGSSSLECNPKTGECPCYKNFTSRTCDKCAVGYYGYPDCKPCNCYATGSKGLTCDKNGQCYCKDNFEGKQCDKCKENFFNFPICEECNCNPSGVPANFGGCDKVAPGELCICREHVTGRTCDQCKPTYWDLQYHHETGCIDCACNSTGTLSGLNTCDVSSGQCPCKQNIGGRTCDICSEGFYNMKSYNQLGCEACNCDVGGALGIGCNMASGKCRCRHRVEGQQCNKPIENHYFPTLWQMQYEAEDGHTPEDRGVRFATDDNQFTNFSWRGYAIFSPIQEEILIDTTVFKASMYRVLLRHHNPLSVNIDLEATFVPKDNAVSNGDSEQKTTINLPPTAEPTTVAVNTKGRMFLLNSGHWTLKLKTKKRLFLDYIVLVPREYYEGSLLHERVTEPCLAVNSDHTTCVDMLYPPLPASARADVTDPEKNSINLVDADGNKVPLDKVPIEVIPVIIGPAAAIQAGNDSRTIQVDLEVPENGEYYLVTEYHNPHKTDFSIPVEVRQSEEIVAQGNVAIYNCPYATFCRELLTKEGQELPLQLKAGSAIFQLSPEPQHKLGLAAINLVSKKKWSHDYLRQVPICIRSDGNCVNQWYPEAANAIVTEAESSNNANKSINAQNLPFNVINAKDVKVVALDEPQATLEIPGVVAAPGHYKFIVHYYNPDNTPVEVSVLLQDEHFYETVLPLSYCPSVTGCRAVLFDKTKPDVNPDMFYIHDKYNLQFYHNTSQKGPIYIDSVTTVPYQSFSDSMLQPRPIDRSSEFVKHCSEEHFHNDPSTVSDYCRAKIFSLTTEFNRGAIPCDCNPQGAKKFCCEEYGGQCQCKENVIGRKCDRCAPGYYNFPNCLKCKCGVNQQCDERTGQCYCPPYVEGQTCDKCVPYAFGFDPLIGCQQCGCHPNGSYGGQLQCDPTNGQCLCGNYVGGRKCDRCLPGFYGFPLCYECACDSKGTTDDVCDANTASCVCKKNVQGDGCDVCKPGTFDLKAGDPDGCSECFCFGTTDQCQSSFFPVVTKSFDDQGWTIDPEASGAITAGNGQITFNENNGQESKDIYLQPPLIPNADYTTSYGLKLSFLVSSEASSSGSSAKSASADVRLVAGDTVLEHWAYQQPAEPSTIFSVSVELLPEQWLLTNGLPATRADLMMVLLKLEKIQVKVSYYERPSAALIEQFEMEVAKDDAAQSFITATAVEMCQCPAPYTGPSCQHCAPGYYRIKSSRFLGSCVPCDCNDHSGSCDPDTGLCSNCMHNTEGEHCELCKEGFYGNATKRTPHSCLPCECPYGTPTNNFAKSCKVNERGHLLTCNCKEGYASERCDQCAPGYFGEPLRRDGSCEPCFCNHNNDLARYGACHPQNGYCDLCENNTDGRHCEYCTQWYFGDAINAKNCTECACDKCGSAECDNESGECRCHPLVEGANCDSCVENAWGFNECYGCRMCECGAASMSGQCNLETGQCECMPGATGPKCDQCLPGYWNYGPNGCQKCDCESDLSMGTVCDVYTGQCHCQEGATGPRCDMCITDYLRIPTFGCRYCDECVFSLKDSLDQLDVEITVGNTSVGNISTTAVAGARAKRVENRIDEYKMQLESTMSSEDDLNFANIASNVSEVVTEAPAVVIRWNRSLEQINEHYEKLSEILDDTENQRLDAYDKTLLANDAVNALKDLVASLSKDSELPDRERWTHDAQMLLELMMETGNDTASEEKIARAYANSTLLQVRIELLKNQTVANKEILADAEKNSTYLTEFALDTTKRLHDDARALDELEKRLELTKTRAQSIKAVEFEGEKKDGASSSLEKTKNNTEAMNGWLDNIKAQNETIAKLLDQLAEVSAQFEEKVEKGHRIRRNAEESKFSDKTYNLEKESGQLEQLFGATREQAQKGVDAARAYDNLLEKINTANEKALQASVDANSAQEASAGQKADSKAALEQSTELLRNSSEVRQNIMNKLVTSHKDITAENSKLDEKQKEFVGVMDSVQKAIKSMEIESESTFTHDVEGTINRCHDVNNKMETIAPEVDKLFNESMGTADQVVTTNQLVQAARLQIEKAANSTPSLLEEFKNLKTDSANVLSSIESFREKLNALREKIAVARDMANKIKLGASFGHSSSLEPKLPSRVTRAASFTKVQFFFRTQDQNGLLFFLGNEAGSGNRAVPTNDFIAVELENARLKLTIDLGESPMTIHLDQPVNDKQWREVIVERMGKLATFRVTKPGSEEIAEEKKENDPGSKSVLNLHQSVSRLFVGGVPESSRISQSIRNRHYSGDIEDLRLNDESIGLWNIVDGGAQNVNGAFARPLMDSEFSDENGVSFNGNGYMVHSLGPWNPRKRTIFLLSFLTYSPDGLFFYIGKDRDYMALELVGGHVTLTFDVGSGLEKIESVKGEYNDGKWHTIQVHRNERHAKLEVDGTDHVEGESPGTMFEMAVSDSFYLGGLPSSVQTNFAVEPFNGCLKNLKLESKYVRLNKAVMSKGTQKSCPNKIVRVASFLSERASAQFEGISVRATVDLTLRYKTHEQKAMIVSITHEDTEVLRILLDDGHVIVETNGDEPILKSELSSASDGNWHYLTISRTNRRIRLDIDDLYSTAKELPELDNAEENCTVSFGRQAGSNEFFTGCIGDVTLNGKLLDFSTATINEVRRTGCSLSDTATTVEGTEGTTTKPRSTPTEDEQDKESKTPVLTTPVPKKEKTNTRAAGSCGLQPIPLGEREDSTGIRFGLSANSRIEIPLPEFSGHTSFTADIRPTAANGIIMFATNDKHTDFMTVYLVNGYVNFTYSAGNSKVVLTSNRSLLDDEWHTIRVECEGMSGTLYVNDVLEDNGKAADGSYSISLESSVYVGGLPSSLLPFASKMIPGGKSQFAGCMRNFKLNNNEVDSGFRDFGTVPCNTYLEDGISFGKDGGYVTLLPHLNVGSTFNLEMEVKPRTKNGVLLTVGVLEFLNLQLVNGSVKFSVDNGAGIESVTHTPAADNMLCDGHWHLIKFYKKKNLLTLNVDGKSNLHIISKKTKLELNTNDPLYLGGFPKGVRPKGLVTAEPFVGCVRILNIGKNTRHRKNAIKVSELSAFGDVNKKVCPVN</sequence>
<dbReference type="GO" id="GO:0016477">
    <property type="term" value="P:cell migration"/>
    <property type="evidence" value="ECO:0007669"/>
    <property type="project" value="TreeGrafter"/>
</dbReference>
<feature type="disulfide bond" evidence="11">
    <location>
        <begin position="214"/>
        <end position="226"/>
    </location>
</feature>
<keyword evidence="2" id="KW-0964">Secreted</keyword>
<dbReference type="FunFam" id="2.10.25.10:FF:000189">
    <property type="entry name" value="Laminin subunit alpha 2"/>
    <property type="match status" value="1"/>
</dbReference>
<feature type="domain" description="Laminin EGF-like" evidence="15">
    <location>
        <begin position="1060"/>
        <end position="1104"/>
    </location>
</feature>
<dbReference type="GO" id="GO:0070831">
    <property type="term" value="P:basement membrane assembly"/>
    <property type="evidence" value="ECO:0007669"/>
    <property type="project" value="TreeGrafter"/>
</dbReference>
<dbReference type="PROSITE" id="PS50027">
    <property type="entry name" value="EGF_LAM_2"/>
    <property type="match status" value="15"/>
</dbReference>
<reference evidence="17 18" key="1">
    <citation type="journal article" date="2015" name="Genome Biol.">
        <title>Comparative genomics of Steinernema reveals deeply conserved gene regulatory networks.</title>
        <authorList>
            <person name="Dillman A.R."/>
            <person name="Macchietto M."/>
            <person name="Porter C.F."/>
            <person name="Rogers A."/>
            <person name="Williams B."/>
            <person name="Antoshechkin I."/>
            <person name="Lee M.M."/>
            <person name="Goodwin Z."/>
            <person name="Lu X."/>
            <person name="Lewis E.E."/>
            <person name="Goodrich-Blair H."/>
            <person name="Stock S.P."/>
            <person name="Adams B.J."/>
            <person name="Sternberg P.W."/>
            <person name="Mortazavi A."/>
        </authorList>
    </citation>
    <scope>NUCLEOTIDE SEQUENCE [LARGE SCALE GENOMIC DNA]</scope>
    <source>
        <strain evidence="17 18">ALL</strain>
    </source>
</reference>
<feature type="disulfide bond" evidence="11">
    <location>
        <begin position="1688"/>
        <end position="1700"/>
    </location>
</feature>
<dbReference type="PROSITE" id="PS50025">
    <property type="entry name" value="LAM_G_DOMAIN"/>
    <property type="match status" value="5"/>
</dbReference>
<dbReference type="GO" id="GO:0009888">
    <property type="term" value="P:tissue development"/>
    <property type="evidence" value="ECO:0007669"/>
    <property type="project" value="TreeGrafter"/>
</dbReference>
<feature type="domain" description="Laminin EGF-like" evidence="15">
    <location>
        <begin position="1433"/>
        <end position="1482"/>
    </location>
</feature>
<dbReference type="EMBL" id="AZBU02000001">
    <property type="protein sequence ID" value="TMS36986.1"/>
    <property type="molecule type" value="Genomic_DNA"/>
</dbReference>
<dbReference type="PROSITE" id="PS01248">
    <property type="entry name" value="EGF_LAM_1"/>
    <property type="match status" value="8"/>
</dbReference>
<dbReference type="InterPro" id="IPR001791">
    <property type="entry name" value="Laminin_G"/>
</dbReference>
<feature type="domain" description="Laminin G" evidence="14">
    <location>
        <begin position="2906"/>
        <end position="3077"/>
    </location>
</feature>
<dbReference type="PRINTS" id="PR00011">
    <property type="entry name" value="EGFLAMININ"/>
</dbReference>
<feature type="disulfide bond" evidence="11">
    <location>
        <begin position="50"/>
        <end position="59"/>
    </location>
</feature>
<feature type="disulfide bond" evidence="11">
    <location>
        <begin position="1452"/>
        <end position="1461"/>
    </location>
</feature>
<evidence type="ECO:0000256" key="10">
    <source>
        <dbReference type="ARBA" id="ARBA00023292"/>
    </source>
</evidence>
<feature type="disulfide bond" evidence="11">
    <location>
        <begin position="1709"/>
        <end position="1718"/>
    </location>
</feature>
<feature type="disulfide bond" evidence="11">
    <location>
        <begin position="260"/>
        <end position="272"/>
    </location>
</feature>
<dbReference type="Pfam" id="PF02210">
    <property type="entry name" value="Laminin_G_2"/>
    <property type="match status" value="5"/>
</dbReference>